<reference evidence="10" key="1">
    <citation type="journal article" date="2015" name="Genom Data">
        <title>Draft genome sequences of Phytophthora kernoviae and Phytophthora ramorum lineage EU2 from Scotland.</title>
        <authorList>
            <person name="Sambles C."/>
            <person name="Schlenzig A."/>
            <person name="O'Neill P."/>
            <person name="Grant M."/>
            <person name="Studholme D.J."/>
        </authorList>
    </citation>
    <scope>NUCLEOTIDE SEQUENCE</scope>
    <source>
        <strain evidence="10">00238/432</strain>
    </source>
</reference>
<dbReference type="CDD" id="cd01425">
    <property type="entry name" value="RPS2"/>
    <property type="match status" value="1"/>
</dbReference>
<gene>
    <name evidence="10" type="ORF">G195_000642</name>
</gene>
<dbReference type="NCBIfam" id="TIGR01011">
    <property type="entry name" value="rpsB_bact"/>
    <property type="match status" value="1"/>
</dbReference>
<dbReference type="SUPFAM" id="SSF88946">
    <property type="entry name" value="Sigma2 domain of RNA polymerase sigma factors"/>
    <property type="match status" value="1"/>
</dbReference>
<sequence length="869" mass="93631">MDVLKEVGNIGAGNAATALSQLLNRPIDMGVPTVQMLPFEEVAEKVGGDERIVVTVFLRVEGEAPGNLFFMMAPEAAKMLLNRLAGFDLKEGLAFTEMEQSALSEIGNILAGSYLSSLADFTKLAMYPTVPGLAIDMAGAILSYGLLQFGEMGDDALLIDTSFFEGEDQGCHWIMIEDKSVVKVDDGQELNDLLKHGQNASSGENLPPSETKAPTGFAPLDPPKLVRTKEPEELAQAWKEQGDLEAKKSLIEKYLHIVNYVSGRLAVGLPKNVPKDDLESNGVMGLIDALEKFDYERANQGIKYGVLREALLVFVSRPEMYVKDQCKIAEGIKPVQGTDGFIKVLVGMDDSNERRPLEAEDGKVDYKEVTRLNNVRTGQIIAERIPPVDGTVGKAVTGEEIPFRPGKEARFKVGKNVVVNPEGTAMYAALDGLVTKTDGNKLNVFPVYEINGDVDYNIGNIDFVGTVVIRGNVLTGFKVKAAGDIRVVGGVEGAELEAGGSIEITGEGNVDAAENVLVSQSIMHSTIRAGNAVICEGTKGLIVGGSIQAGEKVSARVVGNSMSTVTSIEVGVLPKLRNELNDLRACAIAYAFIMPKKNKVQEPGHHLVQEMESTLEHYMAEIENDNDALIQRVAEMKANLTMEQLEAAAKSMDMKLVASDDELYTEIEWVAKKKQESSELQGKTATAPEAAKSAEKPEQPENPQQPATNESGKQNEVNQPKTTEPSTPNNPEAAATVTFKVRSGNSLAIVAGNLEKAGIVDSAQAFIKAEVILLRKEKDRLEKFLGGIKNMKGLPSALFIIDPRKERIAVAEARKLGIPIVGIVDTNCDPDEIDYVIPGNDDAIRAVKLLTGKMADAVIEANQGEETSA</sequence>
<dbReference type="Pfam" id="PF00318">
    <property type="entry name" value="Ribosomal_S2"/>
    <property type="match status" value="1"/>
</dbReference>
<dbReference type="PRINTS" id="PR00395">
    <property type="entry name" value="RIBOSOMALS2"/>
</dbReference>
<evidence type="ECO:0000313" key="11">
    <source>
        <dbReference type="Proteomes" id="UP000702964"/>
    </source>
</evidence>
<dbReference type="Pfam" id="PF03961">
    <property type="entry name" value="FapA"/>
    <property type="match status" value="2"/>
</dbReference>
<feature type="domain" description="CheC-like protein" evidence="8">
    <location>
        <begin position="98"/>
        <end position="133"/>
    </location>
</feature>
<dbReference type="GO" id="GO:0006352">
    <property type="term" value="P:DNA-templated transcription initiation"/>
    <property type="evidence" value="ECO:0007669"/>
    <property type="project" value="InterPro"/>
</dbReference>
<keyword evidence="4 5" id="KW-0687">Ribonucleoprotein</keyword>
<dbReference type="PANTHER" id="PTHR38032">
    <property type="entry name" value="POLYMERASE-RELATED"/>
    <property type="match status" value="1"/>
</dbReference>
<dbReference type="EMBL" id="AOFI03000003">
    <property type="protein sequence ID" value="KAF4325608.1"/>
    <property type="molecule type" value="Genomic_DNA"/>
</dbReference>
<dbReference type="GO" id="GO:0003735">
    <property type="term" value="F:structural constituent of ribosome"/>
    <property type="evidence" value="ECO:0007669"/>
    <property type="project" value="InterPro"/>
</dbReference>
<feature type="domain" description="Flagellar Assembly Protein A N-terminal region" evidence="9">
    <location>
        <begin position="298"/>
        <end position="437"/>
    </location>
</feature>
<evidence type="ECO:0000256" key="1">
    <source>
        <dbReference type="ARBA" id="ARBA00006242"/>
    </source>
</evidence>
<dbReference type="CDD" id="cd17909">
    <property type="entry name" value="CheC_ClassI"/>
    <property type="match status" value="1"/>
</dbReference>
<dbReference type="HAMAP" id="MF_00291_B">
    <property type="entry name" value="Ribosomal_uS2_B"/>
    <property type="match status" value="1"/>
</dbReference>
<feature type="coiled-coil region" evidence="6">
    <location>
        <begin position="608"/>
        <end position="639"/>
    </location>
</feature>
<feature type="compositionally biased region" description="Polar residues" evidence="7">
    <location>
        <begin position="707"/>
        <end position="730"/>
    </location>
</feature>
<evidence type="ECO:0000256" key="3">
    <source>
        <dbReference type="ARBA" id="ARBA00022980"/>
    </source>
</evidence>
<dbReference type="GO" id="GO:0003700">
    <property type="term" value="F:DNA-binding transcription factor activity"/>
    <property type="evidence" value="ECO:0007669"/>
    <property type="project" value="InterPro"/>
</dbReference>
<keyword evidence="3 5" id="KW-0689">Ribosomal protein</keyword>
<dbReference type="InterPro" id="IPR005706">
    <property type="entry name" value="Ribosomal_uS2_bac/mit/plastid"/>
</dbReference>
<dbReference type="InterPro" id="IPR013325">
    <property type="entry name" value="RNA_pol_sigma_r2"/>
</dbReference>
<evidence type="ECO:0000313" key="10">
    <source>
        <dbReference type="EMBL" id="KAF4325608.1"/>
    </source>
</evidence>
<evidence type="ECO:0000256" key="7">
    <source>
        <dbReference type="SAM" id="MobiDB-lite"/>
    </source>
</evidence>
<proteinExistence type="inferred from homology"/>
<keyword evidence="2" id="KW-0145">Chemotaxis</keyword>
<dbReference type="Gene3D" id="3.40.1550.10">
    <property type="entry name" value="CheC-like"/>
    <property type="match status" value="1"/>
</dbReference>
<dbReference type="Gene3D" id="1.10.1740.10">
    <property type="match status" value="1"/>
</dbReference>
<dbReference type="Gene3D" id="3.40.50.10490">
    <property type="entry name" value="Glucose-6-phosphate isomerase like protein, domain 1"/>
    <property type="match status" value="1"/>
</dbReference>
<dbReference type="PANTHER" id="PTHR38032:SF1">
    <property type="entry name" value="RNA-BINDING PROTEIN KHPB N-TERMINAL DOMAIN-CONTAINING PROTEIN"/>
    <property type="match status" value="1"/>
</dbReference>
<dbReference type="GO" id="GO:0016787">
    <property type="term" value="F:hydrolase activity"/>
    <property type="evidence" value="ECO:0007669"/>
    <property type="project" value="InterPro"/>
</dbReference>
<evidence type="ECO:0000256" key="4">
    <source>
        <dbReference type="ARBA" id="ARBA00023274"/>
    </source>
</evidence>
<dbReference type="InterPro" id="IPR046866">
    <property type="entry name" value="FapA_N"/>
</dbReference>
<dbReference type="InterPro" id="IPR018130">
    <property type="entry name" value="Ribosomal_uS2_CS"/>
</dbReference>
<dbReference type="SUPFAM" id="SSF52313">
    <property type="entry name" value="Ribosomal protein S2"/>
    <property type="match status" value="1"/>
</dbReference>
<dbReference type="Pfam" id="PF20250">
    <property type="entry name" value="FapA_N"/>
    <property type="match status" value="1"/>
</dbReference>
<dbReference type="InterPro" id="IPR046865">
    <property type="entry name" value="FapA_b_solenoid"/>
</dbReference>
<dbReference type="AlphaFoldDB" id="A0A8J4SUU2"/>
<reference evidence="10" key="2">
    <citation type="submission" date="2020-02" db="EMBL/GenBank/DDBJ databases">
        <authorList>
            <person name="Studholme D.J."/>
        </authorList>
    </citation>
    <scope>NUCLEOTIDE SEQUENCE</scope>
    <source>
        <strain evidence="10">00238/432</strain>
    </source>
</reference>
<dbReference type="PROSITE" id="PS00963">
    <property type="entry name" value="RIBOSOMAL_S2_2"/>
    <property type="match status" value="1"/>
</dbReference>
<dbReference type="SUPFAM" id="SSF103039">
    <property type="entry name" value="CheC-like"/>
    <property type="match status" value="1"/>
</dbReference>
<dbReference type="GO" id="GO:0015935">
    <property type="term" value="C:small ribosomal subunit"/>
    <property type="evidence" value="ECO:0007669"/>
    <property type="project" value="InterPro"/>
</dbReference>
<evidence type="ECO:0000259" key="8">
    <source>
        <dbReference type="Pfam" id="PF04509"/>
    </source>
</evidence>
<comment type="caution">
    <text evidence="10">The sequence shown here is derived from an EMBL/GenBank/DDBJ whole genome shotgun (WGS) entry which is preliminary data.</text>
</comment>
<dbReference type="Proteomes" id="UP000702964">
    <property type="component" value="Unassembled WGS sequence"/>
</dbReference>
<dbReference type="GO" id="GO:0006412">
    <property type="term" value="P:translation"/>
    <property type="evidence" value="ECO:0007669"/>
    <property type="project" value="InterPro"/>
</dbReference>
<evidence type="ECO:0000256" key="6">
    <source>
        <dbReference type="SAM" id="Coils"/>
    </source>
</evidence>
<organism evidence="10 11">
    <name type="scientific">Phytophthora kernoviae 00238/432</name>
    <dbReference type="NCBI Taxonomy" id="1284355"/>
    <lineage>
        <taxon>Eukaryota</taxon>
        <taxon>Sar</taxon>
        <taxon>Stramenopiles</taxon>
        <taxon>Oomycota</taxon>
        <taxon>Peronosporomycetes</taxon>
        <taxon>Peronosporales</taxon>
        <taxon>Peronosporaceae</taxon>
        <taxon>Phytophthora</taxon>
    </lineage>
</organism>
<protein>
    <submittedName>
        <fullName evidence="10">Uncharacterized protein</fullName>
    </submittedName>
</protein>
<name>A0A8J4SUU2_9STRA</name>
<dbReference type="InterPro" id="IPR023591">
    <property type="entry name" value="Ribosomal_uS2_flav_dom_sf"/>
</dbReference>
<dbReference type="Pfam" id="PF04509">
    <property type="entry name" value="CheC"/>
    <property type="match status" value="2"/>
</dbReference>
<dbReference type="GO" id="GO:0006935">
    <property type="term" value="P:chemotaxis"/>
    <property type="evidence" value="ECO:0007669"/>
    <property type="project" value="UniProtKB-KW"/>
</dbReference>
<dbReference type="InterPro" id="IPR007597">
    <property type="entry name" value="CheC"/>
</dbReference>
<evidence type="ECO:0000256" key="2">
    <source>
        <dbReference type="ARBA" id="ARBA00022500"/>
    </source>
</evidence>
<evidence type="ECO:0000259" key="9">
    <source>
        <dbReference type="Pfam" id="PF20250"/>
    </source>
</evidence>
<keyword evidence="6" id="KW-0175">Coiled coil</keyword>
<feature type="domain" description="CheC-like protein" evidence="8">
    <location>
        <begin position="1"/>
        <end position="34"/>
    </location>
</feature>
<feature type="region of interest" description="Disordered" evidence="7">
    <location>
        <begin position="674"/>
        <end position="732"/>
    </location>
</feature>
<dbReference type="InterPro" id="IPR005646">
    <property type="entry name" value="FapA"/>
</dbReference>
<dbReference type="InterPro" id="IPR028976">
    <property type="entry name" value="CheC-like_sf"/>
</dbReference>
<accession>A0A8J4SUU2</accession>
<feature type="region of interest" description="Disordered" evidence="7">
    <location>
        <begin position="197"/>
        <end position="223"/>
    </location>
</feature>
<evidence type="ECO:0000256" key="5">
    <source>
        <dbReference type="RuleBase" id="RU003631"/>
    </source>
</evidence>
<comment type="similarity">
    <text evidence="1 5">Belongs to the universal ribosomal protein uS2 family.</text>
</comment>
<dbReference type="InterPro" id="IPR001865">
    <property type="entry name" value="Ribosomal_uS2"/>
</dbReference>